<feature type="coiled-coil region" evidence="1">
    <location>
        <begin position="298"/>
        <end position="360"/>
    </location>
</feature>
<evidence type="ECO:0000313" key="5">
    <source>
        <dbReference type="Proteomes" id="UP000095395"/>
    </source>
</evidence>
<gene>
    <name evidence="4" type="ORF">ERS852392_01569</name>
</gene>
<name>A0A174AFC7_9FIRM</name>
<organism evidence="4 5">
    <name type="scientific">Roseburia inulinivorans</name>
    <dbReference type="NCBI Taxonomy" id="360807"/>
    <lineage>
        <taxon>Bacteria</taxon>
        <taxon>Bacillati</taxon>
        <taxon>Bacillota</taxon>
        <taxon>Clostridia</taxon>
        <taxon>Lachnospirales</taxon>
        <taxon>Lachnospiraceae</taxon>
        <taxon>Roseburia</taxon>
    </lineage>
</organism>
<dbReference type="RefSeq" id="WP_055301958.1">
    <property type="nucleotide sequence ID" value="NZ_CYYR01000009.1"/>
</dbReference>
<dbReference type="Proteomes" id="UP000095395">
    <property type="component" value="Unassembled WGS sequence"/>
</dbReference>
<keyword evidence="1" id="KW-0175">Coiled coil</keyword>
<keyword evidence="3" id="KW-1133">Transmembrane helix</keyword>
<evidence type="ECO:0000256" key="3">
    <source>
        <dbReference type="SAM" id="Phobius"/>
    </source>
</evidence>
<proteinExistence type="predicted"/>
<feature type="transmembrane region" description="Helical" evidence="3">
    <location>
        <begin position="12"/>
        <end position="31"/>
    </location>
</feature>
<feature type="region of interest" description="Disordered" evidence="2">
    <location>
        <begin position="463"/>
        <end position="504"/>
    </location>
</feature>
<dbReference type="AlphaFoldDB" id="A0A174AFC7"/>
<dbReference type="InterPro" id="IPR043756">
    <property type="entry name" value="DUF5702"/>
</dbReference>
<evidence type="ECO:0000256" key="1">
    <source>
        <dbReference type="SAM" id="Coils"/>
    </source>
</evidence>
<dbReference type="Pfam" id="PF18960">
    <property type="entry name" value="DUF5702"/>
    <property type="match status" value="1"/>
</dbReference>
<keyword evidence="3" id="KW-0472">Membrane</keyword>
<sequence>MQRLFKTVKGSITVLVTLILVPTIFFTGFMVDLARIKLYGNQAVMTADNYGETVLTQYDNLLKELYGLFAVTQDDKALNNLDKLQGYVSSSFDPAQNNISWEHFEEVQDYLGMNTLDGFMPYQDADITLEKEFIPESHLSNHAVLDTQIGDFMKFRIAQGLLDDGTELIDNISQIQNKENDGKALDKKLELDNEVEELLKIAQKYYLELKDIKAYPDYIDGINDAYMLCDAGFEEIINSDAYMHYRDYVLADENEINAALEKRSHNEEDEENAVELTEEETALLQIYDNYINDTEARKDKLSDQMDAYILLIEDAKKTVPINVTNYPDKIRDLKEYGDQMNAKKETIQTLEAELKGILNSQDITDSLKKGIEEQLKKVDELFSQLELYPQIASYIDENDTAQNRSYDSETDDIIECEKKQKESLLEGKDYEEELASPLDVNKWKKFEDVVEYATLYNSLEKTFEGEGDDSSAKSKKKEAEELTEKQQNELKENEPTTARDIPEEFGYGNRGVGGTFKIKDLISSAADLFKINSFKNVANKLLLKVYTVEYDFGMFSSRTTNVKETEAKAQSLTGYEMNRRLNYLYQAELEYLLGGSNSSSDNLNVARNKILAVRSICNYTSTYSIPEINSAIVSISASAYVINPILGLTVENALRCTVATAETVADWKYLTEGKKVILTKNKIQDMNALSVFEGLLGLDVQTVEQDKGMDYDQYLKIMLIFLTTSDQLTQRTGNLIELNVNAAQIKLQEDDTLTELNFKLDNAYTAVNASCSVKLGFVVMPDQFAKQVIDGGTYQSLTEFEKNGYKFTVTRGY</sequence>
<accession>A0A174AFC7</accession>
<dbReference type="EMBL" id="CYYR01000009">
    <property type="protein sequence ID" value="CUN86913.1"/>
    <property type="molecule type" value="Genomic_DNA"/>
</dbReference>
<reference evidence="4 5" key="1">
    <citation type="submission" date="2015-09" db="EMBL/GenBank/DDBJ databases">
        <authorList>
            <consortium name="Pathogen Informatics"/>
        </authorList>
    </citation>
    <scope>NUCLEOTIDE SEQUENCE [LARGE SCALE GENOMIC DNA]</scope>
    <source>
        <strain evidence="4 5">2789STDY5608835</strain>
    </source>
</reference>
<feature type="compositionally biased region" description="Basic and acidic residues" evidence="2">
    <location>
        <begin position="477"/>
        <end position="494"/>
    </location>
</feature>
<protein>
    <submittedName>
        <fullName evidence="4">Uncharacterized protein</fullName>
    </submittedName>
</protein>
<evidence type="ECO:0000256" key="2">
    <source>
        <dbReference type="SAM" id="MobiDB-lite"/>
    </source>
</evidence>
<keyword evidence="3" id="KW-0812">Transmembrane</keyword>
<evidence type="ECO:0000313" key="4">
    <source>
        <dbReference type="EMBL" id="CUN86913.1"/>
    </source>
</evidence>